<protein>
    <submittedName>
        <fullName evidence="2">Uncharacterized protein</fullName>
    </submittedName>
</protein>
<feature type="region of interest" description="Disordered" evidence="1">
    <location>
        <begin position="83"/>
        <end position="142"/>
    </location>
</feature>
<dbReference type="EMBL" id="LR862142">
    <property type="protein sequence ID" value="CAD1822988.1"/>
    <property type="molecule type" value="Genomic_DNA"/>
</dbReference>
<name>A0A6V7NWX5_ANACO</name>
<dbReference type="AlphaFoldDB" id="A0A6V7NWX5"/>
<evidence type="ECO:0000256" key="1">
    <source>
        <dbReference type="SAM" id="MobiDB-lite"/>
    </source>
</evidence>
<sequence>MPGRLTAPSSYHRHVVCLLERCAHIGQVKQLQAHVITSGGGQSQFLSFKLLRFCSLVLSDLPTPASSSAPCPPQRLPLLRHALLPPLPSGRRRGRGRSRTLQPTAPPRPTPPQRVRLPPRPTRLRRSPRSQHAQIHPFPPSQDRLRCLRRCADVPSRLLRETRRLSDRASPVRQTA</sequence>
<proteinExistence type="predicted"/>
<organism evidence="2">
    <name type="scientific">Ananas comosus var. bracteatus</name>
    <name type="common">red pineapple</name>
    <dbReference type="NCBI Taxonomy" id="296719"/>
    <lineage>
        <taxon>Eukaryota</taxon>
        <taxon>Viridiplantae</taxon>
        <taxon>Streptophyta</taxon>
        <taxon>Embryophyta</taxon>
        <taxon>Tracheophyta</taxon>
        <taxon>Spermatophyta</taxon>
        <taxon>Magnoliopsida</taxon>
        <taxon>Liliopsida</taxon>
        <taxon>Poales</taxon>
        <taxon>Bromeliaceae</taxon>
        <taxon>Bromelioideae</taxon>
        <taxon>Ananas</taxon>
    </lineage>
</organism>
<gene>
    <name evidence="2" type="ORF">CB5_LOCUS6199</name>
</gene>
<reference evidence="2" key="1">
    <citation type="submission" date="2020-07" db="EMBL/GenBank/DDBJ databases">
        <authorList>
            <person name="Lin J."/>
        </authorList>
    </citation>
    <scope>NUCLEOTIDE SEQUENCE</scope>
</reference>
<evidence type="ECO:0000313" key="2">
    <source>
        <dbReference type="EMBL" id="CAD1822988.1"/>
    </source>
</evidence>
<accession>A0A6V7NWX5</accession>